<dbReference type="STRING" id="33528.ENSGAFP00000019959"/>
<name>A0A315UZN6_GAMAF</name>
<comment type="caution">
    <text evidence="2">The sequence shown here is derived from an EMBL/GenBank/DDBJ whole genome shotgun (WGS) entry which is preliminary data.</text>
</comment>
<evidence type="ECO:0000313" key="2">
    <source>
        <dbReference type="EMBL" id="PWA15580.1"/>
    </source>
</evidence>
<organism evidence="2 3">
    <name type="scientific">Gambusia affinis</name>
    <name type="common">Western mosquitofish</name>
    <name type="synonym">Heterandria affinis</name>
    <dbReference type="NCBI Taxonomy" id="33528"/>
    <lineage>
        <taxon>Eukaryota</taxon>
        <taxon>Metazoa</taxon>
        <taxon>Chordata</taxon>
        <taxon>Craniata</taxon>
        <taxon>Vertebrata</taxon>
        <taxon>Euteleostomi</taxon>
        <taxon>Actinopterygii</taxon>
        <taxon>Neopterygii</taxon>
        <taxon>Teleostei</taxon>
        <taxon>Neoteleostei</taxon>
        <taxon>Acanthomorphata</taxon>
        <taxon>Ovalentaria</taxon>
        <taxon>Atherinomorphae</taxon>
        <taxon>Cyprinodontiformes</taxon>
        <taxon>Poeciliidae</taxon>
        <taxon>Poeciliinae</taxon>
        <taxon>Gambusia</taxon>
    </lineage>
</organism>
<dbReference type="InterPro" id="IPR006917">
    <property type="entry name" value="SOUL_heme-bd"/>
</dbReference>
<keyword evidence="3" id="KW-1185">Reference proteome</keyword>
<dbReference type="PANTHER" id="PTHR11220">
    <property type="entry name" value="HEME-BINDING PROTEIN-RELATED"/>
    <property type="match status" value="1"/>
</dbReference>
<comment type="similarity">
    <text evidence="1">Belongs to the HEBP family.</text>
</comment>
<dbReference type="SUPFAM" id="SSF55136">
    <property type="entry name" value="Probable bacterial effector-binding domain"/>
    <property type="match status" value="1"/>
</dbReference>
<dbReference type="PANTHER" id="PTHR11220:SF24">
    <property type="entry name" value="HEME-BINDING PROTEIN 1"/>
    <property type="match status" value="1"/>
</dbReference>
<dbReference type="Pfam" id="PF04832">
    <property type="entry name" value="SOUL"/>
    <property type="match status" value="1"/>
</dbReference>
<sequence length="451" mass="50778">MSEAQTEPVLDRFWFCMSGPGLIRRLSCYWLVPVWSPGSARPAARPAAGSREASELFGPSELRTHLRNRCDQNPRSRLDRFGAAADPNLLLTELICTEPAPVRFRLGLDRFCLPVESGGAAETRNRHRTEFAASSVLFGLVPFVTHFLFRSSPAEPVQIIVLRTQKVRSAEPIQKFWSTRICCDGSQNPEVLVLSGPQVRSAAVMALISLDDLEGLDDEQLADDITDNAEPMGDEDGLLSHWQAVASTHQVSVPAEMTGPIQEMTRNRQQREPLPFVLIARHEKMGEVLYEERRYPAGFWVSARSGEDLYEQSISLAFMKLMRFICKENSAGRYLGMTVPVVSSVQVMDDGETFEKSVETAFFLPSEFQSSVLRSLDPDISVTYREPIRVIARTFYGTTTEQTVGWQIRILRELLEPGDPGVHGDRYMVAVYDNPGAPQRRNEIWFIHREP</sequence>
<dbReference type="GO" id="GO:0020037">
    <property type="term" value="F:heme binding"/>
    <property type="evidence" value="ECO:0007669"/>
    <property type="project" value="TreeGrafter"/>
</dbReference>
<reference evidence="2 3" key="1">
    <citation type="journal article" date="2018" name="G3 (Bethesda)">
        <title>A High-Quality Reference Genome for the Invasive Mosquitofish Gambusia affinis Using a Chicago Library.</title>
        <authorList>
            <person name="Hoffberg S.L."/>
            <person name="Troendle N.J."/>
            <person name="Glenn T.C."/>
            <person name="Mahmud O."/>
            <person name="Louha S."/>
            <person name="Chalopin D."/>
            <person name="Bennetzen J.L."/>
            <person name="Mauricio R."/>
        </authorList>
    </citation>
    <scope>NUCLEOTIDE SEQUENCE [LARGE SCALE GENOMIC DNA]</scope>
    <source>
        <strain evidence="2">NE01/NJP1002.9</strain>
        <tissue evidence="2">Muscle</tissue>
    </source>
</reference>
<evidence type="ECO:0000313" key="3">
    <source>
        <dbReference type="Proteomes" id="UP000250572"/>
    </source>
</evidence>
<dbReference type="Gene3D" id="3.20.80.10">
    <property type="entry name" value="Regulatory factor, effector binding domain"/>
    <property type="match status" value="1"/>
</dbReference>
<dbReference type="Proteomes" id="UP000250572">
    <property type="component" value="Unassembled WGS sequence"/>
</dbReference>
<proteinExistence type="inferred from homology"/>
<evidence type="ECO:0008006" key="4">
    <source>
        <dbReference type="Google" id="ProtNLM"/>
    </source>
</evidence>
<protein>
    <recommendedName>
        <fullName evidence="4">Heme-binding protein soul4</fullName>
    </recommendedName>
</protein>
<dbReference type="InterPro" id="IPR011256">
    <property type="entry name" value="Reg_factor_effector_dom_sf"/>
</dbReference>
<accession>A0A315UZN6</accession>
<gene>
    <name evidence="2" type="ORF">CCH79_00020631</name>
</gene>
<evidence type="ECO:0000256" key="1">
    <source>
        <dbReference type="ARBA" id="ARBA00009817"/>
    </source>
</evidence>
<dbReference type="AlphaFoldDB" id="A0A315UZN6"/>
<dbReference type="EMBL" id="NHOQ01002685">
    <property type="protein sequence ID" value="PWA15580.1"/>
    <property type="molecule type" value="Genomic_DNA"/>
</dbReference>